<keyword evidence="3" id="KW-0732">Signal</keyword>
<dbReference type="Pfam" id="PF14322">
    <property type="entry name" value="SusD-like_3"/>
    <property type="match status" value="1"/>
</dbReference>
<evidence type="ECO:0000256" key="3">
    <source>
        <dbReference type="ARBA" id="ARBA00022729"/>
    </source>
</evidence>
<reference evidence="8" key="1">
    <citation type="journal article" date="2023" name="Comput. Struct. Biotechnol. J.">
        <title>Discovery of a novel marine Bacteroidetes with a rich repertoire of carbohydrate-active enzymes.</title>
        <authorList>
            <person name="Chen B."/>
            <person name="Liu G."/>
            <person name="Chen Q."/>
            <person name="Wang H."/>
            <person name="Liu L."/>
            <person name="Tang K."/>
        </authorList>
    </citation>
    <scope>NUCLEOTIDE SEQUENCE</scope>
    <source>
        <strain evidence="8">TK19036</strain>
    </source>
</reference>
<dbReference type="PROSITE" id="PS51257">
    <property type="entry name" value="PROKAR_LIPOPROTEIN"/>
    <property type="match status" value="1"/>
</dbReference>
<organism evidence="8">
    <name type="scientific">Roseihalotalea indica</name>
    <dbReference type="NCBI Taxonomy" id="2867963"/>
    <lineage>
        <taxon>Bacteria</taxon>
        <taxon>Pseudomonadati</taxon>
        <taxon>Bacteroidota</taxon>
        <taxon>Cytophagia</taxon>
        <taxon>Cytophagales</taxon>
        <taxon>Catalimonadaceae</taxon>
        <taxon>Roseihalotalea</taxon>
    </lineage>
</organism>
<gene>
    <name evidence="8" type="ORF">K4G66_25010</name>
</gene>
<reference evidence="8" key="2">
    <citation type="journal article" date="2024" name="Antonie Van Leeuwenhoek">
        <title>Roseihalotalea indica gen. nov., sp. nov., a halophilic Bacteroidetes from mesopelagic Southwest Indian Ocean with higher carbohydrate metabolic potential.</title>
        <authorList>
            <person name="Chen B."/>
            <person name="Zhang M."/>
            <person name="Lin D."/>
            <person name="Ye J."/>
            <person name="Tang K."/>
        </authorList>
    </citation>
    <scope>NUCLEOTIDE SEQUENCE</scope>
    <source>
        <strain evidence="8">TK19036</strain>
    </source>
</reference>
<dbReference type="Pfam" id="PF07980">
    <property type="entry name" value="SusD_RagB"/>
    <property type="match status" value="1"/>
</dbReference>
<comment type="similarity">
    <text evidence="2">Belongs to the SusD family.</text>
</comment>
<evidence type="ECO:0000259" key="7">
    <source>
        <dbReference type="Pfam" id="PF14322"/>
    </source>
</evidence>
<evidence type="ECO:0000256" key="4">
    <source>
        <dbReference type="ARBA" id="ARBA00023136"/>
    </source>
</evidence>
<dbReference type="EMBL" id="CP120682">
    <property type="protein sequence ID" value="WKN35634.1"/>
    <property type="molecule type" value="Genomic_DNA"/>
</dbReference>
<protein>
    <submittedName>
        <fullName evidence="8">RagB/SusD family nutrient uptake outer membrane protein</fullName>
    </submittedName>
</protein>
<evidence type="ECO:0000259" key="6">
    <source>
        <dbReference type="Pfam" id="PF07980"/>
    </source>
</evidence>
<comment type="subcellular location">
    <subcellularLocation>
        <location evidence="1">Cell outer membrane</location>
    </subcellularLocation>
</comment>
<accession>A0AA49JFJ9</accession>
<dbReference type="InterPro" id="IPR033985">
    <property type="entry name" value="SusD-like_N"/>
</dbReference>
<dbReference type="InterPro" id="IPR011990">
    <property type="entry name" value="TPR-like_helical_dom_sf"/>
</dbReference>
<dbReference type="CDD" id="cd08977">
    <property type="entry name" value="SusD"/>
    <property type="match status" value="1"/>
</dbReference>
<evidence type="ECO:0000256" key="5">
    <source>
        <dbReference type="ARBA" id="ARBA00023237"/>
    </source>
</evidence>
<evidence type="ECO:0000313" key="8">
    <source>
        <dbReference type="EMBL" id="WKN35634.1"/>
    </source>
</evidence>
<dbReference type="GO" id="GO:0009279">
    <property type="term" value="C:cell outer membrane"/>
    <property type="evidence" value="ECO:0007669"/>
    <property type="project" value="UniProtKB-SubCell"/>
</dbReference>
<sequence>MKILKYLPLICLFWIIAGCSDEFLELTPEGTPSDATFWQTTEDAESAANALYELFTDDEMVGRGYFWFINASDDMVTGRVKADPDNMKNFICTGDEGYIRDIWAKKYRVIKRANDIINNVPEMDIDPDLKNRVLGEAYFLSGLMYFDLAYRFGDDRAGVPIIDRTDLSDYNLPRPGSVTENYAYIVSEFEQAADHLPYFSEYDASDRGRAHKTAAYAYIAKTNLYWAQYDASKYAAAVQAADQVIGSGEHALMNTGNPAEDFRAVFSSANNWSSEYIWSVVSNTQTGSILPGVMFENKGWGKYNGWGYYQPTRELYDSYEEGDARRDVTIFQKGTVFNYFGEEFTWTQTSNNETGYMFGKYVEPFSDVSRVNPNGDKPSTDLNVPLMRYAEVLLIKAEALIADGKNGDEPLNLVRERAGLAPLTNTTLEDLKQERRNELAGEWSDRHFDLVRWGDADAAYAEPLHAQDGSIVWPARPQFDPAIHHVWPIPPHEVESSNGVLTQNPGW</sequence>
<evidence type="ECO:0000256" key="1">
    <source>
        <dbReference type="ARBA" id="ARBA00004442"/>
    </source>
</evidence>
<dbReference type="AlphaFoldDB" id="A0AA49JFJ9"/>
<proteinExistence type="inferred from homology"/>
<feature type="domain" description="RagB/SusD" evidence="6">
    <location>
        <begin position="275"/>
        <end position="507"/>
    </location>
</feature>
<dbReference type="Gene3D" id="1.25.40.390">
    <property type="match status" value="1"/>
</dbReference>
<name>A0AA49JFJ9_9BACT</name>
<dbReference type="SUPFAM" id="SSF48452">
    <property type="entry name" value="TPR-like"/>
    <property type="match status" value="1"/>
</dbReference>
<feature type="domain" description="SusD-like N-terminal" evidence="7">
    <location>
        <begin position="93"/>
        <end position="223"/>
    </location>
</feature>
<dbReference type="InterPro" id="IPR012944">
    <property type="entry name" value="SusD_RagB_dom"/>
</dbReference>
<evidence type="ECO:0000256" key="2">
    <source>
        <dbReference type="ARBA" id="ARBA00006275"/>
    </source>
</evidence>
<keyword evidence="5" id="KW-0998">Cell outer membrane</keyword>
<keyword evidence="4" id="KW-0472">Membrane</keyword>